<protein>
    <submittedName>
        <fullName evidence="3">Bug family tripartite tricarboxylate transporter substrate binding protein</fullName>
    </submittedName>
</protein>
<comment type="caution">
    <text evidence="3">The sequence shown here is derived from an EMBL/GenBank/DDBJ whole genome shotgun (WGS) entry which is preliminary data.</text>
</comment>
<dbReference type="PANTHER" id="PTHR42928:SF5">
    <property type="entry name" value="BLR1237 PROTEIN"/>
    <property type="match status" value="1"/>
</dbReference>
<name>A0ABW0QH26_9BURK</name>
<dbReference type="InterPro" id="IPR042100">
    <property type="entry name" value="Bug_dom1"/>
</dbReference>
<dbReference type="PIRSF" id="PIRSF017082">
    <property type="entry name" value="YflP"/>
    <property type="match status" value="1"/>
</dbReference>
<dbReference type="Pfam" id="PF03401">
    <property type="entry name" value="TctC"/>
    <property type="match status" value="1"/>
</dbReference>
<reference evidence="4" key="1">
    <citation type="journal article" date="2019" name="Int. J. Syst. Evol. Microbiol.">
        <title>The Global Catalogue of Microorganisms (GCM) 10K type strain sequencing project: providing services to taxonomists for standard genome sequencing and annotation.</title>
        <authorList>
            <consortium name="The Broad Institute Genomics Platform"/>
            <consortium name="The Broad Institute Genome Sequencing Center for Infectious Disease"/>
            <person name="Wu L."/>
            <person name="Ma J."/>
        </authorList>
    </citation>
    <scope>NUCLEOTIDE SEQUENCE [LARGE SCALE GENOMIC DNA]</scope>
    <source>
        <strain evidence="4">CGMCC 4.7277</strain>
    </source>
</reference>
<feature type="signal peptide" evidence="2">
    <location>
        <begin position="1"/>
        <end position="20"/>
    </location>
</feature>
<keyword evidence="2" id="KW-0732">Signal</keyword>
<accession>A0ABW0QH26</accession>
<evidence type="ECO:0000256" key="1">
    <source>
        <dbReference type="ARBA" id="ARBA00006987"/>
    </source>
</evidence>
<sequence length="329" mass="34564">MRNYSLLKHALRTTVGAALACGLFSGAAAQNWPERPITLVLPQPAGGGVDTVSRMWADFASRKLGQPVVVDNKPGAGGAIAVQHVVHQPNDGYTVLAAGVSQMVLNKFTYKSLAYNPDKDLRGVAMLTTNPFLLVASPASGIRSLADLLREAKAHPQGLSFGSAGQGNSTHLVVEMLQQRTGIKMTHVPYKGEAAALGDVMGGHLQVMAPVLSTGVKAAQAGKVVPLMVLGAQRSADLPNVPSSNELGIKGFENIGWMGLAVRAGTPDAVVNRLHAISQEFLADPASQQRLQKMQVELMPGPANALEGFIAADTKRWAEATKSLKLAAD</sequence>
<proteinExistence type="inferred from homology"/>
<dbReference type="Proteomes" id="UP001596084">
    <property type="component" value="Unassembled WGS sequence"/>
</dbReference>
<dbReference type="Gene3D" id="3.40.190.150">
    <property type="entry name" value="Bordetella uptake gene, domain 1"/>
    <property type="match status" value="1"/>
</dbReference>
<feature type="chain" id="PRO_5046557165" evidence="2">
    <location>
        <begin position="21"/>
        <end position="329"/>
    </location>
</feature>
<dbReference type="PANTHER" id="PTHR42928">
    <property type="entry name" value="TRICARBOXYLATE-BINDING PROTEIN"/>
    <property type="match status" value="1"/>
</dbReference>
<evidence type="ECO:0000256" key="2">
    <source>
        <dbReference type="SAM" id="SignalP"/>
    </source>
</evidence>
<dbReference type="RefSeq" id="WP_068832113.1">
    <property type="nucleotide sequence ID" value="NZ_JBHSMX010000066.1"/>
</dbReference>
<dbReference type="SUPFAM" id="SSF53850">
    <property type="entry name" value="Periplasmic binding protein-like II"/>
    <property type="match status" value="1"/>
</dbReference>
<gene>
    <name evidence="3" type="ORF">ACFPP7_24040</name>
</gene>
<organism evidence="3 4">
    <name type="scientific">Polaromonas jejuensis</name>
    <dbReference type="NCBI Taxonomy" id="457502"/>
    <lineage>
        <taxon>Bacteria</taxon>
        <taxon>Pseudomonadati</taxon>
        <taxon>Pseudomonadota</taxon>
        <taxon>Betaproteobacteria</taxon>
        <taxon>Burkholderiales</taxon>
        <taxon>Comamonadaceae</taxon>
        <taxon>Polaromonas</taxon>
    </lineage>
</organism>
<keyword evidence="4" id="KW-1185">Reference proteome</keyword>
<comment type="similarity">
    <text evidence="1">Belongs to the UPF0065 (bug) family.</text>
</comment>
<dbReference type="Gene3D" id="3.40.190.10">
    <property type="entry name" value="Periplasmic binding protein-like II"/>
    <property type="match status" value="1"/>
</dbReference>
<dbReference type="InterPro" id="IPR005064">
    <property type="entry name" value="BUG"/>
</dbReference>
<dbReference type="CDD" id="cd07012">
    <property type="entry name" value="PBP2_Bug_TTT"/>
    <property type="match status" value="1"/>
</dbReference>
<evidence type="ECO:0000313" key="4">
    <source>
        <dbReference type="Proteomes" id="UP001596084"/>
    </source>
</evidence>
<evidence type="ECO:0000313" key="3">
    <source>
        <dbReference type="EMBL" id="MFC5523953.1"/>
    </source>
</evidence>
<dbReference type="EMBL" id="JBHSMX010000066">
    <property type="protein sequence ID" value="MFC5523953.1"/>
    <property type="molecule type" value="Genomic_DNA"/>
</dbReference>